<evidence type="ECO:0000256" key="2">
    <source>
        <dbReference type="SAM" id="Phobius"/>
    </source>
</evidence>
<dbReference type="PANTHER" id="PTHR39466:SF1">
    <property type="entry name" value="RGS DOMAIN-CONTAINING PROTEIN"/>
    <property type="match status" value="1"/>
</dbReference>
<dbReference type="Gene3D" id="1.10.167.10">
    <property type="entry name" value="Regulator of G-protein Signalling 4, domain 2"/>
    <property type="match status" value="1"/>
</dbReference>
<keyword evidence="2" id="KW-0812">Transmembrane</keyword>
<protein>
    <submittedName>
        <fullName evidence="4">Uncharacterized protein</fullName>
    </submittedName>
</protein>
<name>A0A8H7HBZ8_9AGAM</name>
<feature type="chain" id="PRO_5034553470" evidence="3">
    <location>
        <begin position="18"/>
        <end position="673"/>
    </location>
</feature>
<dbReference type="EMBL" id="JACYCC010000035">
    <property type="protein sequence ID" value="KAF8682218.1"/>
    <property type="molecule type" value="Genomic_DNA"/>
</dbReference>
<comment type="caution">
    <text evidence="4">The sequence shown here is derived from an EMBL/GenBank/DDBJ whole genome shotgun (WGS) entry which is preliminary data.</text>
</comment>
<dbReference type="PANTHER" id="PTHR39466">
    <property type="entry name" value="RGS DOMAIN-CONTAINING PROTEIN"/>
    <property type="match status" value="1"/>
</dbReference>
<evidence type="ECO:0000256" key="3">
    <source>
        <dbReference type="SAM" id="SignalP"/>
    </source>
</evidence>
<evidence type="ECO:0000256" key="1">
    <source>
        <dbReference type="SAM" id="MobiDB-lite"/>
    </source>
</evidence>
<dbReference type="InterPro" id="IPR036305">
    <property type="entry name" value="RGS_sf"/>
</dbReference>
<dbReference type="AlphaFoldDB" id="A0A8H7HBZ8"/>
<dbReference type="InterPro" id="IPR044926">
    <property type="entry name" value="RGS_subdomain_2"/>
</dbReference>
<evidence type="ECO:0000313" key="4">
    <source>
        <dbReference type="EMBL" id="KAF8682218.1"/>
    </source>
</evidence>
<keyword evidence="2" id="KW-1133">Transmembrane helix</keyword>
<feature type="transmembrane region" description="Helical" evidence="2">
    <location>
        <begin position="652"/>
        <end position="672"/>
    </location>
</feature>
<feature type="transmembrane region" description="Helical" evidence="2">
    <location>
        <begin position="269"/>
        <end position="296"/>
    </location>
</feature>
<organism evidence="4 5">
    <name type="scientific">Rhizoctonia solani</name>
    <dbReference type="NCBI Taxonomy" id="456999"/>
    <lineage>
        <taxon>Eukaryota</taxon>
        <taxon>Fungi</taxon>
        <taxon>Dikarya</taxon>
        <taxon>Basidiomycota</taxon>
        <taxon>Agaricomycotina</taxon>
        <taxon>Agaricomycetes</taxon>
        <taxon>Cantharellales</taxon>
        <taxon>Ceratobasidiaceae</taxon>
        <taxon>Rhizoctonia</taxon>
    </lineage>
</organism>
<feature type="transmembrane region" description="Helical" evidence="2">
    <location>
        <begin position="108"/>
        <end position="127"/>
    </location>
</feature>
<proteinExistence type="predicted"/>
<accession>A0A8H7HBZ8</accession>
<feature type="transmembrane region" description="Helical" evidence="2">
    <location>
        <begin position="308"/>
        <end position="329"/>
    </location>
</feature>
<evidence type="ECO:0000313" key="5">
    <source>
        <dbReference type="Proteomes" id="UP000650582"/>
    </source>
</evidence>
<dbReference type="SUPFAM" id="SSF48097">
    <property type="entry name" value="Regulator of G-protein signaling, RGS"/>
    <property type="match status" value="1"/>
</dbReference>
<reference evidence="4" key="1">
    <citation type="submission" date="2020-09" db="EMBL/GenBank/DDBJ databases">
        <title>Comparative genome analyses of four rice-infecting Rhizoctonia solani isolates reveal extensive enrichment of homogalacturonan modification genes.</title>
        <authorList>
            <person name="Lee D.-Y."/>
            <person name="Jeon J."/>
            <person name="Kim K.-T."/>
            <person name="Cheong K."/>
            <person name="Song H."/>
            <person name="Choi G."/>
            <person name="Ko J."/>
            <person name="Opiyo S.O."/>
            <person name="Zuo S."/>
            <person name="Madhav S."/>
            <person name="Lee Y.-H."/>
            <person name="Wang G.-L."/>
        </authorList>
    </citation>
    <scope>NUCLEOTIDE SEQUENCE</scope>
    <source>
        <strain evidence="4">AG1-IA YN-7</strain>
    </source>
</reference>
<keyword evidence="2" id="KW-0472">Membrane</keyword>
<feature type="compositionally biased region" description="Pro residues" evidence="1">
    <location>
        <begin position="386"/>
        <end position="395"/>
    </location>
</feature>
<sequence>MASTILPLSLRLIGAWADAHCSQTTTAKASLGSRLWNPPPASEEERYSWFITPKYRISLEDVIADKHPSPVGVIFLLSTSHTHCVALTTRLRGLLAPCRRFGVKPVRIYFSVYLLCLMLSAPPFFTLRYARYFHEWVHNYRERYREWAKSVLPSVTVGLPSSSKYLYHSRELWERLKDCQDRQLKDEFSSAKSTFFQPGAPMRLNIDASLRDRVLLIPNLPPSQQLTDRLPSYPNQPEPSIFDPILEQVNQTLEAAFARFLRLAFCNAGLIHCILGHLLGLSILAAGLALWCLGIVSHQRGHIAGGLPLIWIGVWFLLVTSSGICLGVYTTGYARQLFPWEIARPLPAGAVAPPIFSIAPAPNDTSTLSSYSFGRKPSGASHGPPLATPPLPSPQPTYQSQIHGKRRWSEGVLRIWGQHKKEFTIKSADQKMLDRRAAVELLPPARRTKNLPRASLVLDVEQANELAASLLPISVTQTPRATFELTYARRNAALDLTSELQAAGFGPEGRPDSPFTEENDFGIVVSDAYHEDTPDDRFHRPSPWTIPPTLVSNGDYSTLQQDWKPSAPESLDRLAPLIQLPDQAAPRRRTMPDVYTPIAETLTIDYPSWSRRGSKSSDLEAGGELYRPWPRTLLGPMTLVHSPLVRRAQWVIIWRTAAISLVVTFGMTLGLIR</sequence>
<dbReference type="Proteomes" id="UP000650582">
    <property type="component" value="Unassembled WGS sequence"/>
</dbReference>
<feature type="signal peptide" evidence="3">
    <location>
        <begin position="1"/>
        <end position="17"/>
    </location>
</feature>
<gene>
    <name evidence="4" type="ORF">RHS04_02105</name>
</gene>
<feature type="region of interest" description="Disordered" evidence="1">
    <location>
        <begin position="368"/>
        <end position="399"/>
    </location>
</feature>
<keyword evidence="3" id="KW-0732">Signal</keyword>